<reference evidence="1 2" key="1">
    <citation type="journal article" date="2022" name="bioRxiv">
        <title>Genomics of Preaxostyla Flagellates Illuminates Evolutionary Transitions and the Path Towards Mitochondrial Loss.</title>
        <authorList>
            <person name="Novak L.V.F."/>
            <person name="Treitli S.C."/>
            <person name="Pyrih J."/>
            <person name="Halakuc P."/>
            <person name="Pipaliya S.V."/>
            <person name="Vacek V."/>
            <person name="Brzon O."/>
            <person name="Soukal P."/>
            <person name="Eme L."/>
            <person name="Dacks J.B."/>
            <person name="Karnkowska A."/>
            <person name="Elias M."/>
            <person name="Hampl V."/>
        </authorList>
    </citation>
    <scope>NUCLEOTIDE SEQUENCE [LARGE SCALE GENOMIC DNA]</scope>
    <source>
        <strain evidence="1">NAU3</strain>
        <tissue evidence="1">Gut</tissue>
    </source>
</reference>
<keyword evidence="2" id="KW-1185">Reference proteome</keyword>
<dbReference type="InterPro" id="IPR011050">
    <property type="entry name" value="Pectin_lyase_fold/virulence"/>
</dbReference>
<name>A0ABQ9XQD2_9EUKA</name>
<accession>A0ABQ9XQD2</accession>
<protein>
    <submittedName>
        <fullName evidence="1">Uncharacterized protein</fullName>
    </submittedName>
</protein>
<dbReference type="Proteomes" id="UP001281761">
    <property type="component" value="Unassembled WGS sequence"/>
</dbReference>
<proteinExistence type="predicted"/>
<evidence type="ECO:0000313" key="2">
    <source>
        <dbReference type="Proteomes" id="UP001281761"/>
    </source>
</evidence>
<evidence type="ECO:0000313" key="1">
    <source>
        <dbReference type="EMBL" id="KAK2952842.1"/>
    </source>
</evidence>
<dbReference type="EMBL" id="JARBJD010000098">
    <property type="protein sequence ID" value="KAK2952842.1"/>
    <property type="molecule type" value="Genomic_DNA"/>
</dbReference>
<comment type="caution">
    <text evidence="1">The sequence shown here is derived from an EMBL/GenBank/DDBJ whole genome shotgun (WGS) entry which is preliminary data.</text>
</comment>
<organism evidence="1 2">
    <name type="scientific">Blattamonas nauphoetae</name>
    <dbReference type="NCBI Taxonomy" id="2049346"/>
    <lineage>
        <taxon>Eukaryota</taxon>
        <taxon>Metamonada</taxon>
        <taxon>Preaxostyla</taxon>
        <taxon>Oxymonadida</taxon>
        <taxon>Blattamonas</taxon>
    </lineage>
</organism>
<dbReference type="SUPFAM" id="SSF51126">
    <property type="entry name" value="Pectin lyase-like"/>
    <property type="match status" value="1"/>
</dbReference>
<gene>
    <name evidence="1" type="ORF">BLNAU_12163</name>
</gene>
<sequence>MPSSFDIVMASSSMNSMCVVDGNNLLFRHSLNNNDDTTPLSTLSSALLSNSFTNLTSSNQNPFLPIGPLTQRSIGTSVTHSVGALQGTILSDFNLGGSLLCSNTSFARCTTTKSIKRDVLVHKYFERFFSKYYSTPRSSLSYSGAEFTGSDRHRFWSHYQSLSELPHGPQDYYAPSSSPITFTKCSFTQLVQDSQDEDTIEGLAIVVNTLSPLTVVACSFTDLSVESGGGAAVLSEQWESTFFTTIHIEHSSFTRCSTSEIGGALFLDAEGHNSVVSSSFSGCSSNVFAGACYTRVTNYSFCTFEGNYAREMIAGVRDVNESTISYCAFQKNEADFDRDFRCATVVGCTRSDDDWETGTGLVFATSSGNGDECSLSHPCQSLESALSKAQTIGVTTIVVGDGAVGAATLPSDFGVLTVRPTLTLINRLLIRSQ</sequence>